<sequence>MEAVNRAFWRGKRVLVTGHTGFKGGWAAIWLDALGAEVTGLALAPDQDPSLFALAGVERLCRSRIADLRDPAAVAAALDGQSFDLVLHMAAQPIVRASVADPIATFATNIMGTAHLLQALRGQSGLKAVLTVTSDKVYANAETGRAFTEADPLGGKDPYSASKAACEIVTQSFARSYFEPAGVPLSTARGGNVIGGGDFSRDRIVADIVRAARAGEAVVLRHPEATRPWQHVLDCLAGYFRQLEVLATDPANAPRAVNFGPKPGGAEVTVGELASLGVEALGGKPWRHEPDPNSLEARSLAIDAGLARRALGFESRLAAPAAVALTMDWYRRQGAGEDALALCREQIEGYEAGR</sequence>
<dbReference type="OrthoDB" id="9779041at2"/>
<proteinExistence type="inferred from homology"/>
<dbReference type="InterPro" id="IPR036291">
    <property type="entry name" value="NAD(P)-bd_dom_sf"/>
</dbReference>
<comment type="similarity">
    <text evidence="2">Belongs to the NAD(P)-dependent epimerase/dehydratase family.</text>
</comment>
<gene>
    <name evidence="4" type="primary">rfbG</name>
    <name evidence="4" type="ORF">DJ017_19150</name>
</gene>
<keyword evidence="4" id="KW-0456">Lyase</keyword>
<dbReference type="EC" id="4.2.1.45" evidence="4"/>
<evidence type="ECO:0000256" key="1">
    <source>
        <dbReference type="ARBA" id="ARBA00005125"/>
    </source>
</evidence>
<dbReference type="AlphaFoldDB" id="A0A328ABB7"/>
<reference evidence="5" key="1">
    <citation type="submission" date="2018-05" db="EMBL/GenBank/DDBJ databases">
        <authorList>
            <person name="Li X."/>
        </authorList>
    </citation>
    <scope>NUCLEOTIDE SEQUENCE [LARGE SCALE GENOMIC DNA]</scope>
    <source>
        <strain evidence="5">LX32</strain>
    </source>
</reference>
<keyword evidence="5" id="KW-1185">Reference proteome</keyword>
<dbReference type="RefSeq" id="WP_111530492.1">
    <property type="nucleotide sequence ID" value="NZ_JBHRSG010000003.1"/>
</dbReference>
<dbReference type="InterPro" id="IPR001509">
    <property type="entry name" value="Epimerase_deHydtase"/>
</dbReference>
<dbReference type="Proteomes" id="UP000249254">
    <property type="component" value="Unassembled WGS sequence"/>
</dbReference>
<dbReference type="SUPFAM" id="SSF51735">
    <property type="entry name" value="NAD(P)-binding Rossmann-fold domains"/>
    <property type="match status" value="1"/>
</dbReference>
<dbReference type="InterPro" id="IPR013445">
    <property type="entry name" value="CDP_4_6_deHydtase"/>
</dbReference>
<dbReference type="Gene3D" id="3.90.25.10">
    <property type="entry name" value="UDP-galactose 4-epimerase, domain 1"/>
    <property type="match status" value="1"/>
</dbReference>
<dbReference type="NCBIfam" id="TIGR02622">
    <property type="entry name" value="CDP_4_6_dhtase"/>
    <property type="match status" value="1"/>
</dbReference>
<comment type="pathway">
    <text evidence="1">Bacterial outer membrane biogenesis; LPS O-antigen biosynthesis.</text>
</comment>
<evidence type="ECO:0000256" key="2">
    <source>
        <dbReference type="ARBA" id="ARBA00007637"/>
    </source>
</evidence>
<accession>A0A328ABB7</accession>
<evidence type="ECO:0000313" key="4">
    <source>
        <dbReference type="EMBL" id="RAK51930.1"/>
    </source>
</evidence>
<protein>
    <submittedName>
        <fullName evidence="4">CDP-glucose 4,6-dehydratase</fullName>
        <ecNumber evidence="4">4.2.1.45</ecNumber>
    </submittedName>
</protein>
<feature type="domain" description="NAD-dependent epimerase/dehydratase" evidence="3">
    <location>
        <begin position="14"/>
        <end position="248"/>
    </location>
</feature>
<comment type="caution">
    <text evidence="4">The sequence shown here is derived from an EMBL/GenBank/DDBJ whole genome shotgun (WGS) entry which is preliminary data.</text>
</comment>
<dbReference type="Pfam" id="PF01370">
    <property type="entry name" value="Epimerase"/>
    <property type="match status" value="1"/>
</dbReference>
<dbReference type="EMBL" id="QFYQ01000002">
    <property type="protein sequence ID" value="RAK51930.1"/>
    <property type="molecule type" value="Genomic_DNA"/>
</dbReference>
<dbReference type="Gene3D" id="3.40.50.720">
    <property type="entry name" value="NAD(P)-binding Rossmann-like Domain"/>
    <property type="match status" value="1"/>
</dbReference>
<dbReference type="PANTHER" id="PTHR43000">
    <property type="entry name" value="DTDP-D-GLUCOSE 4,6-DEHYDRATASE-RELATED"/>
    <property type="match status" value="1"/>
</dbReference>
<evidence type="ECO:0000313" key="5">
    <source>
        <dbReference type="Proteomes" id="UP000249254"/>
    </source>
</evidence>
<evidence type="ECO:0000259" key="3">
    <source>
        <dbReference type="Pfam" id="PF01370"/>
    </source>
</evidence>
<name>A0A328ABB7_9CAUL</name>
<dbReference type="GO" id="GO:0047733">
    <property type="term" value="F:CDP-glucose 4,6-dehydratase activity"/>
    <property type="evidence" value="ECO:0007669"/>
    <property type="project" value="UniProtKB-EC"/>
</dbReference>
<organism evidence="4 5">
    <name type="scientific">Phenylobacterium soli</name>
    <dbReference type="NCBI Taxonomy" id="2170551"/>
    <lineage>
        <taxon>Bacteria</taxon>
        <taxon>Pseudomonadati</taxon>
        <taxon>Pseudomonadota</taxon>
        <taxon>Alphaproteobacteria</taxon>
        <taxon>Caulobacterales</taxon>
        <taxon>Caulobacteraceae</taxon>
        <taxon>Phenylobacterium</taxon>
    </lineage>
</organism>